<name>A0A0R1K706_9LACO</name>
<feature type="transmembrane region" description="Helical" evidence="1">
    <location>
        <begin position="12"/>
        <end position="35"/>
    </location>
</feature>
<gene>
    <name evidence="2" type="ORF">FD03_GL001462</name>
</gene>
<dbReference type="eggNOG" id="ENOG5030A63">
    <property type="taxonomic scope" value="Bacteria"/>
</dbReference>
<dbReference type="STRING" id="1423775.FD03_GL001462"/>
<keyword evidence="1" id="KW-1133">Transmembrane helix</keyword>
<keyword evidence="1" id="KW-0472">Membrane</keyword>
<sequence>MSKSLSYNRHGFTLVLLSICLMIIVFLGITLSTVFNRNYVKKVVSSDANVSLIRNYTNQKLGRLVNNYSEVGSISATDLSKSDIKKIINASVDDVYNDDTKLTIGDVILTTIGDNLKKEAKANGLDIDPQIDSAVNSNKGIMDQIIQDDIGPIEQVLSELQTLKKIIKLTMIISGLVFVLLALRLWSKVKSSTLFFHHIGTIGIVTSILLALLLAGTYYPLQDLIASNIEYNLRDVLYNILNGIFLSYISIVFMLFILSILDWGSTTKYKYR</sequence>
<evidence type="ECO:0000313" key="3">
    <source>
        <dbReference type="Proteomes" id="UP000051248"/>
    </source>
</evidence>
<dbReference type="AlphaFoldDB" id="A0A0R1K706"/>
<proteinExistence type="predicted"/>
<feature type="transmembrane region" description="Helical" evidence="1">
    <location>
        <begin position="199"/>
        <end position="220"/>
    </location>
</feature>
<reference evidence="2 3" key="1">
    <citation type="journal article" date="2015" name="Genome Announc.">
        <title>Expanding the biotechnology potential of lactobacilli through comparative genomics of 213 strains and associated genera.</title>
        <authorList>
            <person name="Sun Z."/>
            <person name="Harris H.M."/>
            <person name="McCann A."/>
            <person name="Guo C."/>
            <person name="Argimon S."/>
            <person name="Zhang W."/>
            <person name="Yang X."/>
            <person name="Jeffery I.B."/>
            <person name="Cooney J.C."/>
            <person name="Kagawa T.F."/>
            <person name="Liu W."/>
            <person name="Song Y."/>
            <person name="Salvetti E."/>
            <person name="Wrobel A."/>
            <person name="Rasinkangas P."/>
            <person name="Parkhill J."/>
            <person name="Rea M.C."/>
            <person name="O'Sullivan O."/>
            <person name="Ritari J."/>
            <person name="Douillard F.P."/>
            <person name="Paul Ross R."/>
            <person name="Yang R."/>
            <person name="Briner A.E."/>
            <person name="Felis G.E."/>
            <person name="de Vos W.M."/>
            <person name="Barrangou R."/>
            <person name="Klaenhammer T.R."/>
            <person name="Caufield P.W."/>
            <person name="Cui Y."/>
            <person name="Zhang H."/>
            <person name="O'Toole P.W."/>
        </authorList>
    </citation>
    <scope>NUCLEOTIDE SEQUENCE [LARGE SCALE GENOMIC DNA]</scope>
    <source>
        <strain evidence="2 3">DSM 19682</strain>
    </source>
</reference>
<keyword evidence="1" id="KW-0812">Transmembrane</keyword>
<protein>
    <recommendedName>
        <fullName evidence="4">Cell division protein FtsX</fullName>
    </recommendedName>
</protein>
<evidence type="ECO:0008006" key="4">
    <source>
        <dbReference type="Google" id="ProtNLM"/>
    </source>
</evidence>
<evidence type="ECO:0000256" key="1">
    <source>
        <dbReference type="SAM" id="Phobius"/>
    </source>
</evidence>
<organism evidence="2 3">
    <name type="scientific">Companilactobacillus nodensis DSM 19682 = JCM 14932 = NBRC 107160</name>
    <dbReference type="NCBI Taxonomy" id="1423775"/>
    <lineage>
        <taxon>Bacteria</taxon>
        <taxon>Bacillati</taxon>
        <taxon>Bacillota</taxon>
        <taxon>Bacilli</taxon>
        <taxon>Lactobacillales</taxon>
        <taxon>Lactobacillaceae</taxon>
        <taxon>Companilactobacillus</taxon>
    </lineage>
</organism>
<feature type="transmembrane region" description="Helical" evidence="1">
    <location>
        <begin position="240"/>
        <end position="263"/>
    </location>
</feature>
<dbReference type="RefSeq" id="WP_056979811.1">
    <property type="nucleotide sequence ID" value="NZ_AZDZ01000019.1"/>
</dbReference>
<dbReference type="PATRIC" id="fig|1423775.4.peg.1490"/>
<accession>A0A0R1K706</accession>
<comment type="caution">
    <text evidence="2">The sequence shown here is derived from an EMBL/GenBank/DDBJ whole genome shotgun (WGS) entry which is preliminary data.</text>
</comment>
<keyword evidence="3" id="KW-1185">Reference proteome</keyword>
<dbReference type="Proteomes" id="UP000051248">
    <property type="component" value="Unassembled WGS sequence"/>
</dbReference>
<dbReference type="OrthoDB" id="2278840at2"/>
<evidence type="ECO:0000313" key="2">
    <source>
        <dbReference type="EMBL" id="KRK79099.1"/>
    </source>
</evidence>
<feature type="transmembrane region" description="Helical" evidence="1">
    <location>
        <begin position="166"/>
        <end position="187"/>
    </location>
</feature>
<dbReference type="EMBL" id="AZDZ01000019">
    <property type="protein sequence ID" value="KRK79099.1"/>
    <property type="molecule type" value="Genomic_DNA"/>
</dbReference>